<feature type="domain" description="Retrotransposon hot spot protein,C-terminal" evidence="1">
    <location>
        <begin position="1"/>
        <end position="138"/>
    </location>
</feature>
<dbReference type="VEuPathDB" id="TriTrypDB:C3747_280g38"/>
<comment type="caution">
    <text evidence="2">The sequence shown here is derived from an EMBL/GenBank/DDBJ whole genome shotgun (WGS) entry which is preliminary data.</text>
</comment>
<dbReference type="Proteomes" id="UP000246078">
    <property type="component" value="Unassembled WGS sequence"/>
</dbReference>
<evidence type="ECO:0000259" key="1">
    <source>
        <dbReference type="Pfam" id="PF07999"/>
    </source>
</evidence>
<evidence type="ECO:0000313" key="2">
    <source>
        <dbReference type="EMBL" id="PWU94331.1"/>
    </source>
</evidence>
<accession>A0A2V2VDI0</accession>
<dbReference type="VEuPathDB" id="TriTrypDB:TcYC6_0146710"/>
<organism evidence="2 3">
    <name type="scientific">Trypanosoma cruzi</name>
    <dbReference type="NCBI Taxonomy" id="5693"/>
    <lineage>
        <taxon>Eukaryota</taxon>
        <taxon>Discoba</taxon>
        <taxon>Euglenozoa</taxon>
        <taxon>Kinetoplastea</taxon>
        <taxon>Metakinetoplastina</taxon>
        <taxon>Trypanosomatida</taxon>
        <taxon>Trypanosomatidae</taxon>
        <taxon>Trypanosoma</taxon>
        <taxon>Schizotrypanum</taxon>
    </lineage>
</organism>
<dbReference type="InterPro" id="IPR006518">
    <property type="entry name" value="Trypano_RHS"/>
</dbReference>
<name>A0A2V2VDI0_TRYCR</name>
<dbReference type="Pfam" id="PF07999">
    <property type="entry name" value="RHSP"/>
    <property type="match status" value="1"/>
</dbReference>
<dbReference type="VEuPathDB" id="TriTrypDB:Tc_MARK_6852"/>
<dbReference type="EMBL" id="PRFC01000280">
    <property type="protein sequence ID" value="PWU94331.1"/>
    <property type="molecule type" value="Genomic_DNA"/>
</dbReference>
<dbReference type="VEuPathDB" id="TriTrypDB:TcCL_ESM03144"/>
<gene>
    <name evidence="2" type="ORF">C3747_280g38</name>
</gene>
<dbReference type="InterPro" id="IPR046836">
    <property type="entry name" value="RHS_C"/>
</dbReference>
<dbReference type="AlphaFoldDB" id="A0A2V2VDI0"/>
<reference evidence="2 3" key="1">
    <citation type="journal article" date="2018" name="Microb. Genom.">
        <title>Expanding an expanded genome: long-read sequencing of Trypanosoma cruzi.</title>
        <authorList>
            <person name="Berna L."/>
            <person name="Rodriguez M."/>
            <person name="Chiribao M.L."/>
            <person name="Parodi-Talice A."/>
            <person name="Pita S."/>
            <person name="Rijo G."/>
            <person name="Alvarez-Valin F."/>
            <person name="Robello C."/>
        </authorList>
    </citation>
    <scope>NUCLEOTIDE SEQUENCE [LARGE SCALE GENOMIC DNA]</scope>
    <source>
        <strain evidence="2 3">TCC</strain>
    </source>
</reference>
<sequence length="248" mass="28431">MDEVGPLLRYIFGKRHCTALIEKCHSAVEMTNSPRSEYYFGFGMSRMWDDNTALECLAKIVRVRGERNGESPFNAPISAHLGGKILCRLAKLMRPNDFNLLVWRLRDYLISENFGRCAVFAFLNGAFVGAVRRKLKEMRPPTRRQPHRCALEVCSQERPARHYFLPSMEYRYEKIDVECGVLYIPEVEKFPLEDAFFFTESNPVTLVGLRMTTAGVRHTTASTVGQFTEHLAAYSEGWGNYPVTCRGR</sequence>
<dbReference type="VEuPathDB" id="TriTrypDB:TCSYLVIO_010872"/>
<proteinExistence type="predicted"/>
<protein>
    <submittedName>
        <fullName evidence="2">Putative retrotransposon hot spot (RHS) protein</fullName>
    </submittedName>
</protein>
<dbReference type="VEuPathDB" id="TriTrypDB:TcG_12682"/>
<dbReference type="NCBIfam" id="TIGR01631">
    <property type="entry name" value="Trypano_RHS"/>
    <property type="match status" value="1"/>
</dbReference>
<dbReference type="VEuPathDB" id="TriTrypDB:TcBrA4_0157840"/>
<evidence type="ECO:0000313" key="3">
    <source>
        <dbReference type="Proteomes" id="UP000246078"/>
    </source>
</evidence>
<dbReference type="VEuPathDB" id="TriTrypDB:C4B63_49g196"/>